<name>A0A2G9FZM8_9LAMI</name>
<dbReference type="InterPro" id="IPR042197">
    <property type="entry name" value="Apaf_helical"/>
</dbReference>
<dbReference type="FunFam" id="3.40.50.300:FF:001091">
    <property type="entry name" value="Probable disease resistance protein At1g61300"/>
    <property type="match status" value="1"/>
</dbReference>
<dbReference type="InterPro" id="IPR032675">
    <property type="entry name" value="LRR_dom_sf"/>
</dbReference>
<reference evidence="13" key="1">
    <citation type="journal article" date="2018" name="Gigascience">
        <title>Genome assembly of the Pink Ipe (Handroanthus impetiginosus, Bignoniaceae), a highly valued, ecologically keystone Neotropical timber forest tree.</title>
        <authorList>
            <person name="Silva-Junior O.B."/>
            <person name="Grattapaglia D."/>
            <person name="Novaes E."/>
            <person name="Collevatti R.G."/>
        </authorList>
    </citation>
    <scope>NUCLEOTIDE SEQUENCE [LARGE SCALE GENOMIC DNA]</scope>
    <source>
        <strain evidence="13">cv. UFG-1</strain>
    </source>
</reference>
<keyword evidence="6" id="KW-0547">Nucleotide-binding</keyword>
<protein>
    <submittedName>
        <fullName evidence="12">Apoptotic ATPase</fullName>
    </submittedName>
</protein>
<dbReference type="InterPro" id="IPR044974">
    <property type="entry name" value="Disease_R_plants"/>
</dbReference>
<feature type="region of interest" description="Disordered" evidence="9">
    <location>
        <begin position="128"/>
        <end position="152"/>
    </location>
</feature>
<dbReference type="Gene3D" id="1.10.10.10">
    <property type="entry name" value="Winged helix-like DNA-binding domain superfamily/Winged helix DNA-binding domain"/>
    <property type="match status" value="1"/>
</dbReference>
<accession>A0A2G9FZM8</accession>
<dbReference type="AlphaFoldDB" id="A0A2G9FZM8"/>
<dbReference type="Gene3D" id="1.10.8.430">
    <property type="entry name" value="Helical domain of apoptotic protease-activating factors"/>
    <property type="match status" value="1"/>
</dbReference>
<dbReference type="Pfam" id="PF23598">
    <property type="entry name" value="LRR_14"/>
    <property type="match status" value="1"/>
</dbReference>
<dbReference type="Gene3D" id="3.40.50.300">
    <property type="entry name" value="P-loop containing nucleotide triphosphate hydrolases"/>
    <property type="match status" value="1"/>
</dbReference>
<feature type="domain" description="Disease resistance R13L4/SHOC-2-like LRR" evidence="11">
    <location>
        <begin position="538"/>
        <end position="834"/>
    </location>
</feature>
<dbReference type="Gene3D" id="1.20.5.4130">
    <property type="match status" value="1"/>
</dbReference>
<evidence type="ECO:0000313" key="12">
    <source>
        <dbReference type="EMBL" id="PIM98344.1"/>
    </source>
</evidence>
<comment type="similarity">
    <text evidence="2">Belongs to the disease resistance NB-LRR family.</text>
</comment>
<organism evidence="12 13">
    <name type="scientific">Handroanthus impetiginosus</name>
    <dbReference type="NCBI Taxonomy" id="429701"/>
    <lineage>
        <taxon>Eukaryota</taxon>
        <taxon>Viridiplantae</taxon>
        <taxon>Streptophyta</taxon>
        <taxon>Embryophyta</taxon>
        <taxon>Tracheophyta</taxon>
        <taxon>Spermatophyta</taxon>
        <taxon>Magnoliopsida</taxon>
        <taxon>eudicotyledons</taxon>
        <taxon>Gunneridae</taxon>
        <taxon>Pentapetalae</taxon>
        <taxon>asterids</taxon>
        <taxon>lamiids</taxon>
        <taxon>Lamiales</taxon>
        <taxon>Bignoniaceae</taxon>
        <taxon>Crescentiina</taxon>
        <taxon>Tabebuia alliance</taxon>
        <taxon>Handroanthus</taxon>
    </lineage>
</organism>
<dbReference type="InterPro" id="IPR027417">
    <property type="entry name" value="P-loop_NTPase"/>
</dbReference>
<evidence type="ECO:0000259" key="10">
    <source>
        <dbReference type="Pfam" id="PF00931"/>
    </source>
</evidence>
<evidence type="ECO:0000313" key="13">
    <source>
        <dbReference type="Proteomes" id="UP000231279"/>
    </source>
</evidence>
<dbReference type="SUPFAM" id="SSF52058">
    <property type="entry name" value="L domain-like"/>
    <property type="match status" value="1"/>
</dbReference>
<sequence>MAYFAGVISLQQTIERLLNSSHISILPSDREILESTKEMGFSLQRVLRRWDNSRNNIMSERVNSLHEQIRDVAYKLQDALDSHVSNQFLSGSERLADEDFNLLTFSLNSDEVLKQEINNFTDMVKKVEDENDKQDMELSNSLPEEEEDDADSSRIDFGGVESNMVGLSHEFIHVKKALLGYSLSNVFSISGMAGIGKTTLAKKLYQDPEICNYFKCRLWVTIGQKYQFRKMMLGLLAQLDHDVDKIQTEGDEKLGKYLHTSLKGKRFLIVLDDVWNKEVCDELYNYLPNKDKKSPVLLTTRLQQVAKIVPPECHQILRFLDEEESWCLLREKVFGGESCPYRLEEAGKKIALNCDGLPLLIVTVADLLSKAEKTLEYWTKIANGEDKSLFIKANDKISSILLRSYKYLPQEFKACFLYMAVFPSKCMISTSKLFNLWTAEDLCEYSPKEYLDNLISSNVVLVHQDAAIGGSKTCKLHSSFWHVCVKQSWKEKFLNVINSLADSSKEGAISWRRLCIYNNVLFGIKEVYDSLESISGARSLICSGAYHQYPVPICFSLRLLKVLDILSVRFYKFPVEVLKLIHIRYLALTYGGKVPPSISKLWNLEYLIVRQHQSIKFPGHLSYIPVEIWNLQKLRHLQVMGSCLPFLCDASLPNLLKLSDVSVDSCTEEIFKRIPNLQKLGIQIELAPNPDAAEPFSCFDHFSHLEQLQSLKCVIVNPNPARPQLVAPPASVTTFPSGLKKLSLSGFGYPWSYMRVIGKLPCLRVLKLRSYAFRGHKWKVHKSEFPALRYLLLEDLDLVHMTFPYFSGLPKLDTLIIKHCYKLKTIPLKHLSFLKVEVVDSPSIAKYSKRNQDTTFRQFIIVQIHSSWEDGKLKA</sequence>
<dbReference type="InterPro" id="IPR055414">
    <property type="entry name" value="LRR_R13L4/SHOC2-like"/>
</dbReference>
<dbReference type="EMBL" id="NKXS01008479">
    <property type="protein sequence ID" value="PIM98344.1"/>
    <property type="molecule type" value="Genomic_DNA"/>
</dbReference>
<dbReference type="GO" id="GO:0043531">
    <property type="term" value="F:ADP binding"/>
    <property type="evidence" value="ECO:0007669"/>
    <property type="project" value="InterPro"/>
</dbReference>
<keyword evidence="8" id="KW-0067">ATP-binding</keyword>
<evidence type="ECO:0000256" key="2">
    <source>
        <dbReference type="ARBA" id="ARBA00008894"/>
    </source>
</evidence>
<evidence type="ECO:0000256" key="4">
    <source>
        <dbReference type="ARBA" id="ARBA00022667"/>
    </source>
</evidence>
<dbReference type="SUPFAM" id="SSF52540">
    <property type="entry name" value="P-loop containing nucleoside triphosphate hydrolases"/>
    <property type="match status" value="1"/>
</dbReference>
<dbReference type="PANTHER" id="PTHR23155:SF1152">
    <property type="entry name" value="AAA+ ATPASE DOMAIN-CONTAINING PROTEIN"/>
    <property type="match status" value="1"/>
</dbReference>
<evidence type="ECO:0000256" key="3">
    <source>
        <dbReference type="ARBA" id="ARBA00022614"/>
    </source>
</evidence>
<keyword evidence="3" id="KW-0433">Leucine-rich repeat</keyword>
<evidence type="ECO:0000256" key="8">
    <source>
        <dbReference type="ARBA" id="ARBA00022840"/>
    </source>
</evidence>
<dbReference type="STRING" id="429701.A0A2G9FZM8"/>
<keyword evidence="13" id="KW-1185">Reference proteome</keyword>
<feature type="domain" description="NB-ARC" evidence="10">
    <location>
        <begin position="174"/>
        <end position="337"/>
    </location>
</feature>
<evidence type="ECO:0000256" key="9">
    <source>
        <dbReference type="SAM" id="MobiDB-lite"/>
    </source>
</evidence>
<dbReference type="Proteomes" id="UP000231279">
    <property type="component" value="Unassembled WGS sequence"/>
</dbReference>
<evidence type="ECO:0000256" key="5">
    <source>
        <dbReference type="ARBA" id="ARBA00022737"/>
    </source>
</evidence>
<keyword evidence="7" id="KW-0611">Plant defense</keyword>
<evidence type="ECO:0000256" key="6">
    <source>
        <dbReference type="ARBA" id="ARBA00022741"/>
    </source>
</evidence>
<evidence type="ECO:0000256" key="1">
    <source>
        <dbReference type="ARBA" id="ARBA00002074"/>
    </source>
</evidence>
<dbReference type="InterPro" id="IPR002182">
    <property type="entry name" value="NB-ARC"/>
</dbReference>
<dbReference type="GO" id="GO:0005524">
    <property type="term" value="F:ATP binding"/>
    <property type="evidence" value="ECO:0007669"/>
    <property type="project" value="UniProtKB-KW"/>
</dbReference>
<dbReference type="PRINTS" id="PR00364">
    <property type="entry name" value="DISEASERSIST"/>
</dbReference>
<dbReference type="OrthoDB" id="912676at2759"/>
<dbReference type="InterPro" id="IPR036388">
    <property type="entry name" value="WH-like_DNA-bd_sf"/>
</dbReference>
<evidence type="ECO:0000256" key="7">
    <source>
        <dbReference type="ARBA" id="ARBA00022821"/>
    </source>
</evidence>
<gene>
    <name evidence="12" type="ORF">CDL12_29177</name>
</gene>
<dbReference type="GO" id="GO:0005737">
    <property type="term" value="C:cytoplasm"/>
    <property type="evidence" value="ECO:0007669"/>
    <property type="project" value="UniProtKB-SubCell"/>
</dbReference>
<evidence type="ECO:0000259" key="11">
    <source>
        <dbReference type="Pfam" id="PF23598"/>
    </source>
</evidence>
<dbReference type="PANTHER" id="PTHR23155">
    <property type="entry name" value="DISEASE RESISTANCE PROTEIN RP"/>
    <property type="match status" value="1"/>
</dbReference>
<dbReference type="GO" id="GO:0009626">
    <property type="term" value="P:plant-type hypersensitive response"/>
    <property type="evidence" value="ECO:0007669"/>
    <property type="project" value="UniProtKB-KW"/>
</dbReference>
<keyword evidence="4" id="KW-0381">Hypersensitive response</keyword>
<keyword evidence="5" id="KW-0677">Repeat</keyword>
<dbReference type="Gene3D" id="3.80.10.10">
    <property type="entry name" value="Ribonuclease Inhibitor"/>
    <property type="match status" value="1"/>
</dbReference>
<comment type="caution">
    <text evidence="12">The sequence shown here is derived from an EMBL/GenBank/DDBJ whole genome shotgun (WGS) entry which is preliminary data.</text>
</comment>
<dbReference type="Pfam" id="PF00931">
    <property type="entry name" value="NB-ARC"/>
    <property type="match status" value="1"/>
</dbReference>
<comment type="function">
    <text evidence="1">Confers resistance to late blight (Phytophthora infestans) races carrying the avirulence gene Avr1. Resistance proteins guard the plant against pathogens that contain an appropriate avirulence protein via an indirect interaction with this avirulence protein. That triggers a defense system including the hypersensitive response, which restricts the pathogen growth.</text>
</comment>
<proteinExistence type="inferred from homology"/>